<feature type="domain" description="AMP-dependent synthetase/ligase" evidence="3">
    <location>
        <begin position="118"/>
        <end position="505"/>
    </location>
</feature>
<dbReference type="InterPro" id="IPR020845">
    <property type="entry name" value="AMP-binding_CS"/>
</dbReference>
<dbReference type="Gene3D" id="3.40.50.12780">
    <property type="entry name" value="N-terminal domain of ligase-like"/>
    <property type="match status" value="1"/>
</dbReference>
<dbReference type="PROSITE" id="PS00455">
    <property type="entry name" value="AMP_BINDING"/>
    <property type="match status" value="1"/>
</dbReference>
<reference evidence="4" key="1">
    <citation type="submission" date="2021-01" db="EMBL/GenBank/DDBJ databases">
        <authorList>
            <person name="Corre E."/>
            <person name="Pelletier E."/>
            <person name="Niang G."/>
            <person name="Scheremetjew M."/>
            <person name="Finn R."/>
            <person name="Kale V."/>
            <person name="Holt S."/>
            <person name="Cochrane G."/>
            <person name="Meng A."/>
            <person name="Brown T."/>
            <person name="Cohen L."/>
        </authorList>
    </citation>
    <scope>NUCLEOTIDE SEQUENCE</scope>
    <source>
        <strain evidence="4">CCAP 1951/1</strain>
    </source>
</reference>
<dbReference type="PANTHER" id="PTHR43272">
    <property type="entry name" value="LONG-CHAIN-FATTY-ACID--COA LIGASE"/>
    <property type="match status" value="1"/>
</dbReference>
<dbReference type="SUPFAM" id="SSF56801">
    <property type="entry name" value="Acetyl-CoA synthetase-like"/>
    <property type="match status" value="1"/>
</dbReference>
<evidence type="ECO:0000259" key="3">
    <source>
        <dbReference type="Pfam" id="PF00501"/>
    </source>
</evidence>
<organism evidence="4">
    <name type="scientific">Neobodo designis</name>
    <name type="common">Flagellated protozoan</name>
    <name type="synonym">Bodo designis</name>
    <dbReference type="NCBI Taxonomy" id="312471"/>
    <lineage>
        <taxon>Eukaryota</taxon>
        <taxon>Discoba</taxon>
        <taxon>Euglenozoa</taxon>
        <taxon>Kinetoplastea</taxon>
        <taxon>Metakinetoplastina</taxon>
        <taxon>Neobodonida</taxon>
        <taxon>Neobodo</taxon>
    </lineage>
</organism>
<dbReference type="Pfam" id="PF23562">
    <property type="entry name" value="AMP-binding_C_3"/>
    <property type="match status" value="1"/>
</dbReference>
<protein>
    <recommendedName>
        <fullName evidence="3">AMP-dependent synthetase/ligase domain-containing protein</fullName>
    </recommendedName>
</protein>
<dbReference type="EMBL" id="HBGF01040146">
    <property type="protein sequence ID" value="CAD9139467.1"/>
    <property type="molecule type" value="Transcribed_RNA"/>
</dbReference>
<dbReference type="GO" id="GO:0016020">
    <property type="term" value="C:membrane"/>
    <property type="evidence" value="ECO:0007669"/>
    <property type="project" value="TreeGrafter"/>
</dbReference>
<dbReference type="InterPro" id="IPR000873">
    <property type="entry name" value="AMP-dep_synth/lig_dom"/>
</dbReference>
<proteinExistence type="predicted"/>
<gene>
    <name evidence="4" type="ORF">NDES1114_LOCUS26860</name>
</gene>
<evidence type="ECO:0000256" key="1">
    <source>
        <dbReference type="ARBA" id="ARBA00022741"/>
    </source>
</evidence>
<sequence>MLARALPVRAATRHHMRAATATVPSALGRLSPSTPMAPSALRPSPVLLQGRNINQIAGSYWPQSREIEGLTMDYLGDPKRGVVIKPQDTLVDLWAQCIEAWPMRRFLATKMWVRGQLGYIWSSYEAVYNEAACVRTIFARMGIGKGGRVAIISENRYEWVVIHLACMQLGAHFVAIPTNVTPNEARKIVKSTGARVLVVETEGSYAAVKDWSGEVGDLVHVLCLDDRESAGSYAVAVALAESVPKAEQEPIAKVKSEDTAMIMFTAGTTGSPKGVMLSHHCLVANISSIYSQVGESIVHEDVCLSLAPWTIAGAMTIELYQVLLKGAMLVLPPEILEGFEDIKSVNPSIVTAVALPFQRAYNNIIEDIMTSNILKRETTRVTIGAITESRVMMREPMGIIKGLSAMMLGKFKAQFGTMLRLVIIVGHSLTRDQCELFADLDLFVVNTYGCLEAGGILATDIDVSSRLKALPGVELRVVNEKNEVVVPGDTGEILVEAPHAMQGYFDINIDPDEAKKAVVLYGSRTFVRTGDYGSTTGAWVTVKGHKDVLITLDDGKVVEPLEIEIELSKSPFIKQVFVFGDRRPYMAALIVPNVTAISNHLKKLERRDGVPIVSEREKADCIRIELRRVSAPLPPRSHVRRFAFVDDFTQQNGFMTCKWGLARQKIEAHYVHYINHLYDDTPKFYGYAVDDYDDLF</sequence>
<keyword evidence="1" id="KW-0547">Nucleotide-binding</keyword>
<dbReference type="GO" id="GO:0005524">
    <property type="term" value="F:ATP binding"/>
    <property type="evidence" value="ECO:0007669"/>
    <property type="project" value="UniProtKB-KW"/>
</dbReference>
<dbReference type="InterPro" id="IPR042099">
    <property type="entry name" value="ANL_N_sf"/>
</dbReference>
<keyword evidence="2" id="KW-0067">ATP-binding</keyword>
<dbReference type="GO" id="GO:0004467">
    <property type="term" value="F:long-chain fatty acid-CoA ligase activity"/>
    <property type="evidence" value="ECO:0007669"/>
    <property type="project" value="TreeGrafter"/>
</dbReference>
<dbReference type="Pfam" id="PF00501">
    <property type="entry name" value="AMP-binding"/>
    <property type="match status" value="1"/>
</dbReference>
<dbReference type="PANTHER" id="PTHR43272:SF33">
    <property type="entry name" value="AMP-BINDING DOMAIN-CONTAINING PROTEIN-RELATED"/>
    <property type="match status" value="1"/>
</dbReference>
<accession>A0A7S1MS25</accession>
<evidence type="ECO:0000313" key="4">
    <source>
        <dbReference type="EMBL" id="CAD9139467.1"/>
    </source>
</evidence>
<dbReference type="AlphaFoldDB" id="A0A7S1MS25"/>
<evidence type="ECO:0000256" key="2">
    <source>
        <dbReference type="ARBA" id="ARBA00022840"/>
    </source>
</evidence>
<name>A0A7S1MS25_NEODS</name>